<keyword evidence="1" id="KW-1133">Transmembrane helix</keyword>
<feature type="transmembrane region" description="Helical" evidence="1">
    <location>
        <begin position="97"/>
        <end position="116"/>
    </location>
</feature>
<feature type="transmembrane region" description="Helical" evidence="1">
    <location>
        <begin position="35"/>
        <end position="52"/>
    </location>
</feature>
<accession>A0A255GD25</accession>
<feature type="transmembrane region" description="Helical" evidence="1">
    <location>
        <begin position="128"/>
        <end position="150"/>
    </location>
</feature>
<evidence type="ECO:0000313" key="2">
    <source>
        <dbReference type="EMBL" id="OYO13352.1"/>
    </source>
</evidence>
<evidence type="ECO:0008006" key="4">
    <source>
        <dbReference type="Google" id="ProtNLM"/>
    </source>
</evidence>
<comment type="caution">
    <text evidence="2">The sequence shown here is derived from an EMBL/GenBank/DDBJ whole genome shotgun (WGS) entry which is preliminary data.</text>
</comment>
<dbReference type="Proteomes" id="UP000215896">
    <property type="component" value="Unassembled WGS sequence"/>
</dbReference>
<gene>
    <name evidence="2" type="ORF">CGZ94_10230</name>
</gene>
<organism evidence="2 3">
    <name type="scientific">Enemella evansiae</name>
    <dbReference type="NCBI Taxonomy" id="2016499"/>
    <lineage>
        <taxon>Bacteria</taxon>
        <taxon>Bacillati</taxon>
        <taxon>Actinomycetota</taxon>
        <taxon>Actinomycetes</taxon>
        <taxon>Propionibacteriales</taxon>
        <taxon>Propionibacteriaceae</taxon>
        <taxon>Enemella</taxon>
    </lineage>
</organism>
<proteinExistence type="predicted"/>
<evidence type="ECO:0000256" key="1">
    <source>
        <dbReference type="SAM" id="Phobius"/>
    </source>
</evidence>
<evidence type="ECO:0000313" key="3">
    <source>
        <dbReference type="Proteomes" id="UP000215896"/>
    </source>
</evidence>
<keyword evidence="1" id="KW-0472">Membrane</keyword>
<feature type="transmembrane region" description="Helical" evidence="1">
    <location>
        <begin position="64"/>
        <end position="85"/>
    </location>
</feature>
<protein>
    <recommendedName>
        <fullName evidence="4">DUF1453 domain-containing protein</fullName>
    </recommendedName>
</protein>
<dbReference type="EMBL" id="NMVO01000013">
    <property type="protein sequence ID" value="OYO13352.1"/>
    <property type="molecule type" value="Genomic_DNA"/>
</dbReference>
<dbReference type="AlphaFoldDB" id="A0A255GD25"/>
<name>A0A255GD25_9ACTN</name>
<reference evidence="2 3" key="1">
    <citation type="submission" date="2017-07" db="EMBL/GenBank/DDBJ databases">
        <title>Draft whole genome sequences of clinical Proprionibacteriaceae strains.</title>
        <authorList>
            <person name="Bernier A.-M."/>
            <person name="Bernard K."/>
            <person name="Domingo M.-C."/>
        </authorList>
    </citation>
    <scope>NUCLEOTIDE SEQUENCE [LARGE SCALE GENOMIC DNA]</scope>
    <source>
        <strain evidence="2 3">NML 030167</strain>
    </source>
</reference>
<keyword evidence="3" id="KW-1185">Reference proteome</keyword>
<feature type="transmembrane region" description="Helical" evidence="1">
    <location>
        <begin position="6"/>
        <end position="23"/>
    </location>
</feature>
<sequence length="165" mass="17508">MMQKLLLLLNVVIIGAMLILLIIRTLRWQPTGRKAFRRPIILAVIGIALTAAEPGSLSTVTPIGWGIIALQLATGVAIGAVLGMLTQLRPGAEGWQSRGGAIGVALWLGLIALRFGESALGRYLTGGQFPQLTGLILVMLALSRLLAAVVTHRRIGDARQAPEYA</sequence>
<keyword evidence="1" id="KW-0812">Transmembrane</keyword>